<dbReference type="PANTHER" id="PTHR37507">
    <property type="entry name" value="SPORULATION PROTEIN YDCC"/>
    <property type="match status" value="1"/>
</dbReference>
<dbReference type="InterPro" id="IPR052944">
    <property type="entry name" value="Sporulation_related"/>
</dbReference>
<keyword evidence="2" id="KW-1185">Reference proteome</keyword>
<evidence type="ECO:0000313" key="1">
    <source>
        <dbReference type="EMBL" id="RQG91995.1"/>
    </source>
</evidence>
<dbReference type="RefSeq" id="WP_124197035.1">
    <property type="nucleotide sequence ID" value="NZ_REGA01000019.1"/>
</dbReference>
<comment type="caution">
    <text evidence="1">The sequence shown here is derived from an EMBL/GenBank/DDBJ whole genome shotgun (WGS) entry which is preliminary data.</text>
</comment>
<dbReference type="Gene3D" id="2.50.20.10">
    <property type="entry name" value="Lipoprotein localisation LolA/LolB/LppX"/>
    <property type="match status" value="1"/>
</dbReference>
<proteinExistence type="predicted"/>
<dbReference type="SUPFAM" id="SSF89392">
    <property type="entry name" value="Prokaryotic lipoproteins and lipoprotein localization factors"/>
    <property type="match status" value="1"/>
</dbReference>
<dbReference type="InterPro" id="IPR029046">
    <property type="entry name" value="LolA/LolB/LppX"/>
</dbReference>
<sequence length="273" mass="30190">MGRSHSVAVLCILAVVLLLGGCSVPGEPLGDGSTEDPDANLDHEPDPEAVFEAAFVHSDDLEDVSGVRTTTATDGTETAAEVIRVHERPYVDYRSEVLESPTATDGTIYVSNATTTWWYDAESNSASYYEADEPYGNEDVRAARAEQAERQLEMYDLEYRGTETIANRDAHVLEVEARDEVVEDGISLLVGETEFVYALETVDPADELAVHQQTIWIDAEYAYPLKEELVVERPDGDRHTLTERFDEVTFNAGVDDETFAFDPPEDAEVEDVS</sequence>
<dbReference type="PANTHER" id="PTHR37507:SF2">
    <property type="entry name" value="SPORULATION PROTEIN YDCC"/>
    <property type="match status" value="1"/>
</dbReference>
<dbReference type="PROSITE" id="PS51257">
    <property type="entry name" value="PROKAR_LIPOPROTEIN"/>
    <property type="match status" value="1"/>
</dbReference>
<dbReference type="AlphaFoldDB" id="A0A3N6P7P5"/>
<organism evidence="1 2">
    <name type="scientific">Natrarchaeobius chitinivorans</name>
    <dbReference type="NCBI Taxonomy" id="1679083"/>
    <lineage>
        <taxon>Archaea</taxon>
        <taxon>Methanobacteriati</taxon>
        <taxon>Methanobacteriota</taxon>
        <taxon>Stenosarchaea group</taxon>
        <taxon>Halobacteria</taxon>
        <taxon>Halobacteriales</taxon>
        <taxon>Natrialbaceae</taxon>
        <taxon>Natrarchaeobius</taxon>
    </lineage>
</organism>
<accession>A0A3N6P7P5</accession>
<name>A0A3N6P7P5_NATCH</name>
<dbReference type="EMBL" id="REGA01000019">
    <property type="protein sequence ID" value="RQG91995.1"/>
    <property type="molecule type" value="Genomic_DNA"/>
</dbReference>
<keyword evidence="1" id="KW-0449">Lipoprotein</keyword>
<dbReference type="Proteomes" id="UP000282323">
    <property type="component" value="Unassembled WGS sequence"/>
</dbReference>
<gene>
    <name evidence="1" type="ORF">EA473_18360</name>
</gene>
<evidence type="ECO:0000313" key="2">
    <source>
        <dbReference type="Proteomes" id="UP000282323"/>
    </source>
</evidence>
<dbReference type="OrthoDB" id="137725at2157"/>
<reference evidence="1 2" key="1">
    <citation type="submission" date="2018-10" db="EMBL/GenBank/DDBJ databases">
        <title>Natrarchaeobius chitinivorans gen. nov., sp. nov., and Natrarchaeobius haloalkaliphilus sp. nov., alkaliphilic, chitin-utilizing haloarchaea from hypersaline alkaline lakes.</title>
        <authorList>
            <person name="Sorokin D.Y."/>
            <person name="Elcheninov A.G."/>
            <person name="Kostrikina N.A."/>
            <person name="Bale N.J."/>
            <person name="Sinninghe Damste J.S."/>
            <person name="Khijniak T.V."/>
            <person name="Kublanov I.V."/>
            <person name="Toshchakov S.V."/>
        </authorList>
    </citation>
    <scope>NUCLEOTIDE SEQUENCE [LARGE SCALE GENOMIC DNA]</scope>
    <source>
        <strain evidence="1 2">AArcht4T</strain>
    </source>
</reference>
<protein>
    <submittedName>
        <fullName evidence="1">Outer membrane lipoprotein carrier protein LolA</fullName>
    </submittedName>
</protein>